<dbReference type="EC" id="5.6.2.4" evidence="8"/>
<dbReference type="InterPro" id="IPR027417">
    <property type="entry name" value="P-loop_NTPase"/>
</dbReference>
<evidence type="ECO:0000256" key="9">
    <source>
        <dbReference type="ARBA" id="ARBA00048988"/>
    </source>
</evidence>
<evidence type="ECO:0000313" key="13">
    <source>
        <dbReference type="EMBL" id="SNQ46068.1"/>
    </source>
</evidence>
<dbReference type="EMBL" id="FZMO01000029">
    <property type="protein sequence ID" value="SNQ46068.1"/>
    <property type="molecule type" value="Genomic_DNA"/>
</dbReference>
<keyword evidence="4 10" id="KW-0347">Helicase</keyword>
<dbReference type="GO" id="GO:0005524">
    <property type="term" value="F:ATP binding"/>
    <property type="evidence" value="ECO:0007669"/>
    <property type="project" value="UniProtKB-UniRule"/>
</dbReference>
<dbReference type="PANTHER" id="PTHR11070:SF45">
    <property type="entry name" value="DNA 3'-5' HELICASE"/>
    <property type="match status" value="1"/>
</dbReference>
<dbReference type="Gene3D" id="3.40.50.300">
    <property type="entry name" value="P-loop containing nucleotide triphosphate hydrolases"/>
    <property type="match status" value="2"/>
</dbReference>
<dbReference type="InterPro" id="IPR000212">
    <property type="entry name" value="DNA_helicase_UvrD/REP"/>
</dbReference>
<keyword evidence="3 10" id="KW-0378">Hydrolase</keyword>
<dbReference type="InterPro" id="IPR013986">
    <property type="entry name" value="DExx_box_DNA_helicase_dom_sf"/>
</dbReference>
<feature type="binding site" evidence="10">
    <location>
        <begin position="323"/>
        <end position="330"/>
    </location>
    <ligand>
        <name>ATP</name>
        <dbReference type="ChEBI" id="CHEBI:30616"/>
    </ligand>
</feature>
<evidence type="ECO:0000256" key="11">
    <source>
        <dbReference type="SAM" id="MobiDB-lite"/>
    </source>
</evidence>
<feature type="region of interest" description="Disordered" evidence="11">
    <location>
        <begin position="206"/>
        <end position="275"/>
    </location>
</feature>
<dbReference type="PROSITE" id="PS51198">
    <property type="entry name" value="UVRD_HELICASE_ATP_BIND"/>
    <property type="match status" value="1"/>
</dbReference>
<comment type="catalytic activity">
    <reaction evidence="7">
        <text>Couples ATP hydrolysis with the unwinding of duplex DNA by translocating in the 3'-5' direction.</text>
        <dbReference type="EC" id="5.6.2.4"/>
    </reaction>
</comment>
<evidence type="ECO:0000256" key="3">
    <source>
        <dbReference type="ARBA" id="ARBA00022801"/>
    </source>
</evidence>
<dbReference type="Proteomes" id="UP000234331">
    <property type="component" value="Unassembled WGS sequence"/>
</dbReference>
<evidence type="ECO:0000256" key="6">
    <source>
        <dbReference type="ARBA" id="ARBA00023235"/>
    </source>
</evidence>
<dbReference type="GO" id="GO:0005829">
    <property type="term" value="C:cytosol"/>
    <property type="evidence" value="ECO:0007669"/>
    <property type="project" value="TreeGrafter"/>
</dbReference>
<gene>
    <name evidence="13" type="ORF">FRACA_1240003</name>
</gene>
<evidence type="ECO:0000256" key="5">
    <source>
        <dbReference type="ARBA" id="ARBA00022840"/>
    </source>
</evidence>
<dbReference type="Pfam" id="PF00580">
    <property type="entry name" value="UvrD-helicase"/>
    <property type="match status" value="1"/>
</dbReference>
<dbReference type="Gene3D" id="1.10.10.160">
    <property type="match status" value="1"/>
</dbReference>
<dbReference type="OrthoDB" id="9787585at2"/>
<feature type="compositionally biased region" description="Low complexity" evidence="11">
    <location>
        <begin position="256"/>
        <end position="269"/>
    </location>
</feature>
<dbReference type="GO" id="GO:0043138">
    <property type="term" value="F:3'-5' DNA helicase activity"/>
    <property type="evidence" value="ECO:0007669"/>
    <property type="project" value="UniProtKB-EC"/>
</dbReference>
<dbReference type="InterPro" id="IPR014017">
    <property type="entry name" value="DNA_helicase_UvrD-like_C"/>
</dbReference>
<dbReference type="AlphaFoldDB" id="A0A2I2KK75"/>
<dbReference type="InterPro" id="IPR014016">
    <property type="entry name" value="UvrD-like_ATP-bd"/>
</dbReference>
<comment type="catalytic activity">
    <reaction evidence="9">
        <text>ATP + H2O = ADP + phosphate + H(+)</text>
        <dbReference type="Rhea" id="RHEA:13065"/>
        <dbReference type="ChEBI" id="CHEBI:15377"/>
        <dbReference type="ChEBI" id="CHEBI:15378"/>
        <dbReference type="ChEBI" id="CHEBI:30616"/>
        <dbReference type="ChEBI" id="CHEBI:43474"/>
        <dbReference type="ChEBI" id="CHEBI:456216"/>
        <dbReference type="EC" id="5.6.2.4"/>
    </reaction>
</comment>
<dbReference type="GO" id="GO:0003677">
    <property type="term" value="F:DNA binding"/>
    <property type="evidence" value="ECO:0007669"/>
    <property type="project" value="InterPro"/>
</dbReference>
<dbReference type="InterPro" id="IPR011528">
    <property type="entry name" value="NERD"/>
</dbReference>
<evidence type="ECO:0000256" key="10">
    <source>
        <dbReference type="PROSITE-ProRule" id="PRU00560"/>
    </source>
</evidence>
<feature type="region of interest" description="Disordered" evidence="11">
    <location>
        <begin position="1"/>
        <end position="23"/>
    </location>
</feature>
<evidence type="ECO:0000256" key="7">
    <source>
        <dbReference type="ARBA" id="ARBA00034617"/>
    </source>
</evidence>
<keyword evidence="2 10" id="KW-0547">Nucleotide-binding</keyword>
<sequence>MPANGSPTATPRDATPDLSRPPSALGRAVQLGLDIDGVQRQITHYEQVLSVLRRQQENWAAGARGEQDVVQVLVGMDDARWHVLPDRRWPGTRRANIDVILVGHGGVFVIDVKNWREATVEDGRLLRGDADASDHLVKLTDQTVAVEDVLIAAGLPPTEVVAMLVLAGRRNIRHQLGRIVLLGEQDLARDLARRGARLSPELVERVKEELDQGCPPMPRDDPPPLSLPATPTPARPAASTPRRGRRPVNGAGAGAGRPAASAPRPLPAATQAEQEELFSRDELWQELLDAAGREPIEGWMTWLHPTQARLTSRTYSGPARIRGAAGTGKTVVALHRAKYLAARGERVLFTTLVKSLGPVYRALMARMAPEHVDRIEFMNVHTVAKRCLEESGETRPYDEKAAGTCFWRAWAQVGQHSELARLGLPLDYWKEEVFVVIKSRGLTDAEQYARLSRVGRSTPLQPVHRRAVWALFERYEKLREERRVLDGGDLLRLARDHVRAQSDAGGRRRYDAVIVDEVQDLGCVAVQLLHACVGDRPGGLLLVGDGQQTIYPGGFTLAEAGISVVGRSTVLTRNYRNRENIVRYAQAVVGDDSFDDLDGVQERGRREVEVVQHGGEVHEAAVADRAAQEAALCAHLTRLHTERDARFGDMAVLAPTNAEAATWLRVLLRNRIPAVSLECYEGGGNPSVKVGTYHRSKSLDFTHVALPDRNLFPPPRQPSESDDGYRERLRLERRQLFVAITRARDTLWAGVRPNPNDARPA</sequence>
<evidence type="ECO:0000313" key="14">
    <source>
        <dbReference type="Proteomes" id="UP000234331"/>
    </source>
</evidence>
<keyword evidence="6" id="KW-0413">Isomerase</keyword>
<dbReference type="GO" id="GO:0000725">
    <property type="term" value="P:recombinational repair"/>
    <property type="evidence" value="ECO:0007669"/>
    <property type="project" value="TreeGrafter"/>
</dbReference>
<dbReference type="Pfam" id="PF13361">
    <property type="entry name" value="UvrD_C"/>
    <property type="match status" value="1"/>
</dbReference>
<reference evidence="13 14" key="1">
    <citation type="submission" date="2017-06" db="EMBL/GenBank/DDBJ databases">
        <authorList>
            <person name="Kim H.J."/>
            <person name="Triplett B.A."/>
        </authorList>
    </citation>
    <scope>NUCLEOTIDE SEQUENCE [LARGE SCALE GENOMIC DNA]</scope>
    <source>
        <strain evidence="13">FRACA_ARgP5</strain>
    </source>
</reference>
<feature type="compositionally biased region" description="Pro residues" evidence="11">
    <location>
        <begin position="223"/>
        <end position="234"/>
    </location>
</feature>
<keyword evidence="14" id="KW-1185">Reference proteome</keyword>
<dbReference type="PANTHER" id="PTHR11070">
    <property type="entry name" value="UVRD / RECB / PCRA DNA HELICASE FAMILY MEMBER"/>
    <property type="match status" value="1"/>
</dbReference>
<comment type="similarity">
    <text evidence="1">Belongs to the helicase family. UvrD subfamily.</text>
</comment>
<organism evidence="13 14">
    <name type="scientific">Frankia canadensis</name>
    <dbReference type="NCBI Taxonomy" id="1836972"/>
    <lineage>
        <taxon>Bacteria</taxon>
        <taxon>Bacillati</taxon>
        <taxon>Actinomycetota</taxon>
        <taxon>Actinomycetes</taxon>
        <taxon>Frankiales</taxon>
        <taxon>Frankiaceae</taxon>
        <taxon>Frankia</taxon>
    </lineage>
</organism>
<dbReference type="Pfam" id="PF08378">
    <property type="entry name" value="NERD"/>
    <property type="match status" value="1"/>
</dbReference>
<proteinExistence type="inferred from homology"/>
<protein>
    <recommendedName>
        <fullName evidence="8">DNA 3'-5' helicase</fullName>
        <ecNumber evidence="8">5.6.2.4</ecNumber>
    </recommendedName>
</protein>
<dbReference type="GO" id="GO:0016887">
    <property type="term" value="F:ATP hydrolysis activity"/>
    <property type="evidence" value="ECO:0007669"/>
    <property type="project" value="RHEA"/>
</dbReference>
<dbReference type="RefSeq" id="WP_101830161.1">
    <property type="nucleotide sequence ID" value="NZ_FZMO01000029.1"/>
</dbReference>
<evidence type="ECO:0000256" key="2">
    <source>
        <dbReference type="ARBA" id="ARBA00022741"/>
    </source>
</evidence>
<evidence type="ECO:0000256" key="8">
    <source>
        <dbReference type="ARBA" id="ARBA00034808"/>
    </source>
</evidence>
<name>A0A2I2KK75_9ACTN</name>
<keyword evidence="5 10" id="KW-0067">ATP-binding</keyword>
<evidence type="ECO:0000256" key="1">
    <source>
        <dbReference type="ARBA" id="ARBA00009922"/>
    </source>
</evidence>
<evidence type="ECO:0000259" key="12">
    <source>
        <dbReference type="PROSITE" id="PS51198"/>
    </source>
</evidence>
<dbReference type="SUPFAM" id="SSF52540">
    <property type="entry name" value="P-loop containing nucleoside triphosphate hydrolases"/>
    <property type="match status" value="1"/>
</dbReference>
<evidence type="ECO:0000256" key="4">
    <source>
        <dbReference type="ARBA" id="ARBA00022806"/>
    </source>
</evidence>
<feature type="domain" description="UvrD-like helicase ATP-binding" evidence="12">
    <location>
        <begin position="302"/>
        <end position="578"/>
    </location>
</feature>
<accession>A0A2I2KK75</accession>